<dbReference type="GO" id="GO:0016607">
    <property type="term" value="C:nuclear speck"/>
    <property type="evidence" value="ECO:0007669"/>
    <property type="project" value="TreeGrafter"/>
</dbReference>
<keyword evidence="10" id="KW-1185">Reference proteome</keyword>
<dbReference type="KEGG" id="asau:88175679"/>
<dbReference type="InterPro" id="IPR035983">
    <property type="entry name" value="Hect_E3_ubiquitin_ligase"/>
</dbReference>
<dbReference type="Proteomes" id="UP001338582">
    <property type="component" value="Chromosome 6"/>
</dbReference>
<dbReference type="InterPro" id="IPR045322">
    <property type="entry name" value="HECTD1/TRIP12-like"/>
</dbReference>
<feature type="active site" description="Glycyl thioester intermediate" evidence="6">
    <location>
        <position position="1371"/>
    </location>
</feature>
<evidence type="ECO:0000313" key="9">
    <source>
        <dbReference type="EMBL" id="WPK27242.1"/>
    </source>
</evidence>
<dbReference type="Gene3D" id="3.30.2160.10">
    <property type="entry name" value="Hect, E3 ligase catalytic domain"/>
    <property type="match status" value="1"/>
</dbReference>
<dbReference type="GO" id="GO:0000209">
    <property type="term" value="P:protein polyubiquitination"/>
    <property type="evidence" value="ECO:0007669"/>
    <property type="project" value="TreeGrafter"/>
</dbReference>
<dbReference type="InterPro" id="IPR000569">
    <property type="entry name" value="HECT_dom"/>
</dbReference>
<dbReference type="SUPFAM" id="SSF48371">
    <property type="entry name" value="ARM repeat"/>
    <property type="match status" value="1"/>
</dbReference>
<dbReference type="EMBL" id="CP138899">
    <property type="protein sequence ID" value="WPK27242.1"/>
    <property type="molecule type" value="Genomic_DNA"/>
</dbReference>
<feature type="compositionally biased region" description="Polar residues" evidence="7">
    <location>
        <begin position="46"/>
        <end position="64"/>
    </location>
</feature>
<sequence>MRQNPKNPNVSVFDSFSDSEANSDIETERMQAEAPIPAADEKTNVHRSFSAETSRTDVASPTQKNSRDAVEPPTFENSTSPNAAASESFLHSAARGSFHSEKVSFFELMQRLSQNHGSSMFQSLNSEYKVIIDNLNLRDDSYFVMECARDLSERLLMMDAMTAERTIPSNDLTKALVQILSDPIFAEDLELHLVVCRCLFNLVELYEDSAIDAISNKAIQALLPKISDIVYIDLTEQCLQTLEVLTTDRLAHSIFLENGGINACLKNLDFLTTHSQKKCLKIISNVSASIAVSHFTFVVDSFHSLLNILLSDIDPAINESTQTIIFRIIACFKSHRDNLEALFPAAELVVQFMRIAFHPLATDNLQLATQMNCHASLEALASLALASTGIRDTVLQNDIGSFIRTSIAVDSVTLKNRLTLKPHFLRSDKLSSTMLTLIACFIPTQFREAEFSMLLHPVGRFDEQQCVADIELLHLKSYLSHIFPVLVCFYEEFSDIRLKARVLSSLSDIISILNFDSGLYSPSPTDYSDFVATVADAIDGGKSCLTNYLEKVSMSDMSLLSASCYGIMSAFKFWGSPFLISMDREGVFSIIHEIVHTIDEKQILLDDSDDPVEPTSTHDPKKVLLKLLGAMYKICTELISHRESMGTEVTSLSNFPEIQEFIKHASSTLTDFEYCTNDEFEALWKEFRTILCKNSMTGHELKSLNLLSIISKLLSLTPVKNSVSIRAFISVFYEDRDTLSRLIHLLQGILSKQNIPSELESKALNNNLQLLKRRINLSLRQKLSSDGLVAIKDEAIMALVPALMSFDDLANFLRERLMQGSNSGALSKFAEKTSESCENQRYSVDFYYNGKLIKRSNTIYGTILGALTSKSVGRSSEIAELYSTHEVLYDLVSHQEENKSSQTKELAPPTDSCLVLLSNLNTINENFVRPQLQLEESVFVNFTLSLKLQRMLESPLIAINGLLPEWCYLFIRHAPFLFPIELKLQILRCLSFGLSRTDLFQFERLRGARRGSGTAADTNRSLSESIGHASRIKLRVSRDHIFKSAMKILREYGLLPSILEIEFMNEIGTGLGPTLEFYSLVSQCFSTDSGMWRHSAKDHTSVANGLFPASVGQNERNCIVQNHFKSLGQFIARAIFDSRNLDFYLNPVFIRAIQNWPQYSEFVNSSDLDTLLDLLTQVDPVLSSSLTHILSMTTSGKSKVEDLCLSFVQPGCSDLELVENGKNTLVTNANVHQYLILACKSILVLGIASNIDSFRKGFSSLLPLNVLTLFSARQFSDLMGNGEEDWTIETLKSAIGTDHGYSDDSEAIRNLLSILNEFTRHEQRDFLQFLTGSPRLPIGGFAALEPKLTIVKKFVETGMTRDEHLPSVMTCANYLKLPDYSLRAVMKMKILQAIKEGSGEFLLS</sequence>
<evidence type="ECO:0000256" key="4">
    <source>
        <dbReference type="ARBA" id="ARBA00022679"/>
    </source>
</evidence>
<dbReference type="SMART" id="SM00119">
    <property type="entry name" value="HECTc"/>
    <property type="match status" value="1"/>
</dbReference>
<dbReference type="SUPFAM" id="SSF56204">
    <property type="entry name" value="Hect, E3 ligase catalytic domain"/>
    <property type="match status" value="1"/>
</dbReference>
<dbReference type="RefSeq" id="XP_062879620.1">
    <property type="nucleotide sequence ID" value="XM_063023550.1"/>
</dbReference>
<keyword evidence="5 6" id="KW-0833">Ubl conjugation pathway</keyword>
<proteinExistence type="inferred from homology"/>
<evidence type="ECO:0000313" key="10">
    <source>
        <dbReference type="Proteomes" id="UP001338582"/>
    </source>
</evidence>
<evidence type="ECO:0000256" key="3">
    <source>
        <dbReference type="ARBA" id="ARBA00012485"/>
    </source>
</evidence>
<feature type="region of interest" description="Disordered" evidence="7">
    <location>
        <begin position="1"/>
        <end position="82"/>
    </location>
</feature>
<feature type="domain" description="HECT" evidence="8">
    <location>
        <begin position="1051"/>
        <end position="1404"/>
    </location>
</feature>
<accession>A0AAX4HF77</accession>
<evidence type="ECO:0000256" key="1">
    <source>
        <dbReference type="ARBA" id="ARBA00000885"/>
    </source>
</evidence>
<evidence type="ECO:0000256" key="7">
    <source>
        <dbReference type="SAM" id="MobiDB-lite"/>
    </source>
</evidence>
<organism evidence="9 10">
    <name type="scientific">Australozyma saopauloensis</name>
    <dbReference type="NCBI Taxonomy" id="291208"/>
    <lineage>
        <taxon>Eukaryota</taxon>
        <taxon>Fungi</taxon>
        <taxon>Dikarya</taxon>
        <taxon>Ascomycota</taxon>
        <taxon>Saccharomycotina</taxon>
        <taxon>Pichiomycetes</taxon>
        <taxon>Metschnikowiaceae</taxon>
        <taxon>Australozyma</taxon>
    </lineage>
</organism>
<dbReference type="InterPro" id="IPR016024">
    <property type="entry name" value="ARM-type_fold"/>
</dbReference>
<dbReference type="GeneID" id="88175679"/>
<dbReference type="PANTHER" id="PTHR45670:SF1">
    <property type="entry name" value="E3 UBIQUITIN-PROTEIN LIGASE HECTD1"/>
    <property type="match status" value="1"/>
</dbReference>
<dbReference type="GO" id="GO:0061630">
    <property type="term" value="F:ubiquitin protein ligase activity"/>
    <property type="evidence" value="ECO:0007669"/>
    <property type="project" value="UniProtKB-EC"/>
</dbReference>
<keyword evidence="4" id="KW-0808">Transferase</keyword>
<dbReference type="Gene3D" id="3.90.1750.10">
    <property type="entry name" value="Hect, E3 ligase catalytic domains"/>
    <property type="match status" value="1"/>
</dbReference>
<dbReference type="Gene3D" id="3.30.2410.10">
    <property type="entry name" value="Hect, E3 ligase catalytic domain"/>
    <property type="match status" value="1"/>
</dbReference>
<comment type="catalytic activity">
    <reaction evidence="1">
        <text>S-ubiquitinyl-[E2 ubiquitin-conjugating enzyme]-L-cysteine + [acceptor protein]-L-lysine = [E2 ubiquitin-conjugating enzyme]-L-cysteine + N(6)-ubiquitinyl-[acceptor protein]-L-lysine.</text>
        <dbReference type="EC" id="2.3.2.26"/>
    </reaction>
</comment>
<dbReference type="Gene3D" id="1.25.10.10">
    <property type="entry name" value="Leucine-rich Repeat Variant"/>
    <property type="match status" value="1"/>
</dbReference>
<comment type="similarity">
    <text evidence="2">Belongs to the UPL family. K-HECT subfamily.</text>
</comment>
<dbReference type="Pfam" id="PF00632">
    <property type="entry name" value="HECT"/>
    <property type="match status" value="1"/>
</dbReference>
<dbReference type="InterPro" id="IPR011989">
    <property type="entry name" value="ARM-like"/>
</dbReference>
<dbReference type="PANTHER" id="PTHR45670">
    <property type="entry name" value="E3 UBIQUITIN-PROTEIN LIGASE TRIP12"/>
    <property type="match status" value="1"/>
</dbReference>
<feature type="compositionally biased region" description="Polar residues" evidence="7">
    <location>
        <begin position="1"/>
        <end position="24"/>
    </location>
</feature>
<evidence type="ECO:0000259" key="8">
    <source>
        <dbReference type="PROSITE" id="PS50237"/>
    </source>
</evidence>
<evidence type="ECO:0000256" key="2">
    <source>
        <dbReference type="ARBA" id="ARBA00006331"/>
    </source>
</evidence>
<dbReference type="EC" id="2.3.2.26" evidence="3"/>
<dbReference type="PROSITE" id="PS50237">
    <property type="entry name" value="HECT"/>
    <property type="match status" value="1"/>
</dbReference>
<protein>
    <recommendedName>
        <fullName evidence="3">HECT-type E3 ubiquitin transferase</fullName>
        <ecNumber evidence="3">2.3.2.26</ecNumber>
    </recommendedName>
</protein>
<gene>
    <name evidence="9" type="ORF">PUMCH_004619</name>
</gene>
<evidence type="ECO:0000256" key="6">
    <source>
        <dbReference type="PROSITE-ProRule" id="PRU00104"/>
    </source>
</evidence>
<reference evidence="9 10" key="1">
    <citation type="submission" date="2023-10" db="EMBL/GenBank/DDBJ databases">
        <title>Draft Genome Sequence of Candida saopaulonensis from a very Premature Infant with Sepsis.</title>
        <authorList>
            <person name="Ning Y."/>
            <person name="Dai R."/>
            <person name="Xiao M."/>
            <person name="Xu Y."/>
            <person name="Yan Q."/>
            <person name="Zhang L."/>
        </authorList>
    </citation>
    <scope>NUCLEOTIDE SEQUENCE [LARGE SCALE GENOMIC DNA]</scope>
    <source>
        <strain evidence="9 10">19XY460</strain>
    </source>
</reference>
<evidence type="ECO:0000256" key="5">
    <source>
        <dbReference type="ARBA" id="ARBA00022786"/>
    </source>
</evidence>
<dbReference type="GO" id="GO:0043161">
    <property type="term" value="P:proteasome-mediated ubiquitin-dependent protein catabolic process"/>
    <property type="evidence" value="ECO:0007669"/>
    <property type="project" value="TreeGrafter"/>
</dbReference>
<name>A0AAX4HF77_9ASCO</name>